<dbReference type="GO" id="GO:0009166">
    <property type="term" value="P:nucleotide catabolic process"/>
    <property type="evidence" value="ECO:0007669"/>
    <property type="project" value="InterPro"/>
</dbReference>
<dbReference type="Proteomes" id="UP001054945">
    <property type="component" value="Unassembled WGS sequence"/>
</dbReference>
<reference evidence="3 4" key="1">
    <citation type="submission" date="2021-06" db="EMBL/GenBank/DDBJ databases">
        <title>Caerostris extrusa draft genome.</title>
        <authorList>
            <person name="Kono N."/>
            <person name="Arakawa K."/>
        </authorList>
    </citation>
    <scope>NUCLEOTIDE SEQUENCE [LARGE SCALE GENOMIC DNA]</scope>
</reference>
<protein>
    <recommendedName>
        <fullName evidence="2">5'-nucleotidase</fullName>
        <ecNumber evidence="2">3.1.3.5</ecNumber>
    </recommendedName>
</protein>
<dbReference type="EC" id="3.1.3.5" evidence="2"/>
<evidence type="ECO:0000313" key="3">
    <source>
        <dbReference type="EMBL" id="GIY28168.1"/>
    </source>
</evidence>
<dbReference type="InterPro" id="IPR029052">
    <property type="entry name" value="Metallo-depent_PP-like"/>
</dbReference>
<proteinExistence type="predicted"/>
<gene>
    <name evidence="3" type="primary">Nt5e</name>
    <name evidence="3" type="ORF">CEXT_303461</name>
</gene>
<evidence type="ECO:0000256" key="2">
    <source>
        <dbReference type="ARBA" id="ARBA00012643"/>
    </source>
</evidence>
<evidence type="ECO:0000313" key="4">
    <source>
        <dbReference type="Proteomes" id="UP001054945"/>
    </source>
</evidence>
<dbReference type="AlphaFoldDB" id="A0AAV4S1W2"/>
<accession>A0AAV4S1W2</accession>
<dbReference type="GO" id="GO:0008253">
    <property type="term" value="F:5'-nucleotidase activity"/>
    <property type="evidence" value="ECO:0007669"/>
    <property type="project" value="UniProtKB-EC"/>
</dbReference>
<dbReference type="EMBL" id="BPLR01008913">
    <property type="protein sequence ID" value="GIY28168.1"/>
    <property type="molecule type" value="Genomic_DNA"/>
</dbReference>
<dbReference type="Gene3D" id="3.60.21.10">
    <property type="match status" value="1"/>
</dbReference>
<keyword evidence="4" id="KW-1185">Reference proteome</keyword>
<dbReference type="InterPro" id="IPR006179">
    <property type="entry name" value="5_nucleotidase/apyrase"/>
</dbReference>
<dbReference type="PANTHER" id="PTHR11575">
    <property type="entry name" value="5'-NUCLEOTIDASE-RELATED"/>
    <property type="match status" value="1"/>
</dbReference>
<organism evidence="3 4">
    <name type="scientific">Caerostris extrusa</name>
    <name type="common">Bark spider</name>
    <name type="synonym">Caerostris bankana</name>
    <dbReference type="NCBI Taxonomy" id="172846"/>
    <lineage>
        <taxon>Eukaryota</taxon>
        <taxon>Metazoa</taxon>
        <taxon>Ecdysozoa</taxon>
        <taxon>Arthropoda</taxon>
        <taxon>Chelicerata</taxon>
        <taxon>Arachnida</taxon>
        <taxon>Araneae</taxon>
        <taxon>Araneomorphae</taxon>
        <taxon>Entelegynae</taxon>
        <taxon>Araneoidea</taxon>
        <taxon>Araneidae</taxon>
        <taxon>Caerostris</taxon>
    </lineage>
</organism>
<dbReference type="SUPFAM" id="SSF56300">
    <property type="entry name" value="Metallo-dependent phosphatases"/>
    <property type="match status" value="1"/>
</dbReference>
<comment type="caution">
    <text evidence="3">The sequence shown here is derived from an EMBL/GenBank/DDBJ whole genome shotgun (WGS) entry which is preliminary data.</text>
</comment>
<evidence type="ECO:0000256" key="1">
    <source>
        <dbReference type="ARBA" id="ARBA00000815"/>
    </source>
</evidence>
<sequence length="130" mass="15019">MRIEALSFVCCLECYYHRAQQNDDSVFLFQSLSNHDFSSGIFELSAFLYGMKFPVLCANMRARETSFLHSRVNKSVVLDINGERIGIIGYLHPEALDKSRKGKRIIDLSLYMKIGRFHVQFFVSCEQPLN</sequence>
<name>A0AAV4S1W2_CAEEX</name>
<comment type="catalytic activity">
    <reaction evidence="1">
        <text>a ribonucleoside 5'-phosphate + H2O = a ribonucleoside + phosphate</text>
        <dbReference type="Rhea" id="RHEA:12484"/>
        <dbReference type="ChEBI" id="CHEBI:15377"/>
        <dbReference type="ChEBI" id="CHEBI:18254"/>
        <dbReference type="ChEBI" id="CHEBI:43474"/>
        <dbReference type="ChEBI" id="CHEBI:58043"/>
        <dbReference type="EC" id="3.1.3.5"/>
    </reaction>
</comment>
<dbReference type="PANTHER" id="PTHR11575:SF24">
    <property type="entry name" value="5'-NUCLEOTIDASE"/>
    <property type="match status" value="1"/>
</dbReference>